<organism evidence="2 3">
    <name type="scientific">Mycobacterium paraterrae</name>
    <dbReference type="NCBI Taxonomy" id="577492"/>
    <lineage>
        <taxon>Bacteria</taxon>
        <taxon>Bacillati</taxon>
        <taxon>Actinomycetota</taxon>
        <taxon>Actinomycetes</taxon>
        <taxon>Mycobacteriales</taxon>
        <taxon>Mycobacteriaceae</taxon>
        <taxon>Mycobacterium</taxon>
    </lineage>
</organism>
<sequence length="191" mass="21200">MPVTLAVVRTSDLPFNDARAITGRIRKWVNDFPANDVKRAYAGRVWLAMGYESWAEWSVSELGGVQLPALQRREVVVDLAESGMSQRAIASVVGVDQKTVSNDLRREENSSRGTTKGLDDKTYQRKREPLAKPQPQFDTALDTARTALEALGYAITDRDQGAQGITLARSYVTKYTQLMTALRRGGSHDIQ</sequence>
<keyword evidence="3" id="KW-1185">Reference proteome</keyword>
<accession>A0ABY3VE10</accession>
<dbReference type="Proteomes" id="UP001055336">
    <property type="component" value="Chromosome"/>
</dbReference>
<proteinExistence type="predicted"/>
<dbReference type="RefSeq" id="WP_240258139.1">
    <property type="nucleotide sequence ID" value="NZ_CP092488.2"/>
</dbReference>
<protein>
    <recommendedName>
        <fullName evidence="4">Transposase IS30-like HTH domain-containing protein</fullName>
    </recommendedName>
</protein>
<dbReference type="EMBL" id="CP092488">
    <property type="protein sequence ID" value="UMB67678.1"/>
    <property type="molecule type" value="Genomic_DNA"/>
</dbReference>
<evidence type="ECO:0000313" key="3">
    <source>
        <dbReference type="Proteomes" id="UP001055336"/>
    </source>
</evidence>
<feature type="compositionally biased region" description="Basic and acidic residues" evidence="1">
    <location>
        <begin position="117"/>
        <end position="130"/>
    </location>
</feature>
<evidence type="ECO:0008006" key="4">
    <source>
        <dbReference type="Google" id="ProtNLM"/>
    </source>
</evidence>
<name>A0ABY3VE10_9MYCO</name>
<gene>
    <name evidence="2" type="ORF">MKK62_14300</name>
</gene>
<evidence type="ECO:0000313" key="2">
    <source>
        <dbReference type="EMBL" id="UMB67678.1"/>
    </source>
</evidence>
<evidence type="ECO:0000256" key="1">
    <source>
        <dbReference type="SAM" id="MobiDB-lite"/>
    </source>
</evidence>
<feature type="region of interest" description="Disordered" evidence="1">
    <location>
        <begin position="103"/>
        <end position="135"/>
    </location>
</feature>
<reference evidence="2" key="1">
    <citation type="submission" date="2022-08" db="EMBL/GenBank/DDBJ databases">
        <title>Whole genome sequencing of non-tuberculosis mycobacteria type-strains.</title>
        <authorList>
            <person name="Igarashi Y."/>
            <person name="Osugi A."/>
            <person name="Mitarai S."/>
        </authorList>
    </citation>
    <scope>NUCLEOTIDE SEQUENCE</scope>
    <source>
        <strain evidence="2">DSM 45127</strain>
    </source>
</reference>